<protein>
    <submittedName>
        <fullName evidence="1">Uncharacterized protein</fullName>
    </submittedName>
</protein>
<gene>
    <name evidence="1" type="ORF">VNO78_32810</name>
</gene>
<accession>A0AAN9P008</accession>
<evidence type="ECO:0000313" key="1">
    <source>
        <dbReference type="EMBL" id="KAK7380302.1"/>
    </source>
</evidence>
<dbReference type="EMBL" id="JAYMYS010000009">
    <property type="protein sequence ID" value="KAK7380302.1"/>
    <property type="molecule type" value="Genomic_DNA"/>
</dbReference>
<sequence>MLDAVLNLHADRQLGNTISLTDDLETLLPNLALLVGQWGSLSTIDVHALFSDLTKLLTGRKILFARTSLGSSLVNKVHPTQLTFSQQFSYFSSNDNDLLGDILFAELVLEHWARRLLLFFS</sequence>
<comment type="caution">
    <text evidence="1">The sequence shown here is derived from an EMBL/GenBank/DDBJ whole genome shotgun (WGS) entry which is preliminary data.</text>
</comment>
<dbReference type="Proteomes" id="UP001386955">
    <property type="component" value="Unassembled WGS sequence"/>
</dbReference>
<dbReference type="AlphaFoldDB" id="A0AAN9P008"/>
<keyword evidence="2" id="KW-1185">Reference proteome</keyword>
<name>A0AAN9P008_PSOTE</name>
<organism evidence="1 2">
    <name type="scientific">Psophocarpus tetragonolobus</name>
    <name type="common">Winged bean</name>
    <name type="synonym">Dolichos tetragonolobus</name>
    <dbReference type="NCBI Taxonomy" id="3891"/>
    <lineage>
        <taxon>Eukaryota</taxon>
        <taxon>Viridiplantae</taxon>
        <taxon>Streptophyta</taxon>
        <taxon>Embryophyta</taxon>
        <taxon>Tracheophyta</taxon>
        <taxon>Spermatophyta</taxon>
        <taxon>Magnoliopsida</taxon>
        <taxon>eudicotyledons</taxon>
        <taxon>Gunneridae</taxon>
        <taxon>Pentapetalae</taxon>
        <taxon>rosids</taxon>
        <taxon>fabids</taxon>
        <taxon>Fabales</taxon>
        <taxon>Fabaceae</taxon>
        <taxon>Papilionoideae</taxon>
        <taxon>50 kb inversion clade</taxon>
        <taxon>NPAAA clade</taxon>
        <taxon>indigoferoid/millettioid clade</taxon>
        <taxon>Phaseoleae</taxon>
        <taxon>Psophocarpus</taxon>
    </lineage>
</organism>
<proteinExistence type="predicted"/>
<reference evidence="1 2" key="1">
    <citation type="submission" date="2024-01" db="EMBL/GenBank/DDBJ databases">
        <title>The genomes of 5 underutilized Papilionoideae crops provide insights into root nodulation and disease resistanc.</title>
        <authorList>
            <person name="Jiang F."/>
        </authorList>
    </citation>
    <scope>NUCLEOTIDE SEQUENCE [LARGE SCALE GENOMIC DNA]</scope>
    <source>
        <strain evidence="1">DUOXIRENSHENG_FW03</strain>
        <tissue evidence="1">Leaves</tissue>
    </source>
</reference>
<evidence type="ECO:0000313" key="2">
    <source>
        <dbReference type="Proteomes" id="UP001386955"/>
    </source>
</evidence>